<evidence type="ECO:0000256" key="2">
    <source>
        <dbReference type="SAM" id="SignalP"/>
    </source>
</evidence>
<evidence type="ECO:0000313" key="4">
    <source>
        <dbReference type="Proteomes" id="UP000078200"/>
    </source>
</evidence>
<protein>
    <recommendedName>
        <fullName evidence="5">Mucin-5AC</fullName>
    </recommendedName>
</protein>
<feature type="compositionally biased region" description="Low complexity" evidence="1">
    <location>
        <begin position="224"/>
        <end position="235"/>
    </location>
</feature>
<organism evidence="3 4">
    <name type="scientific">Glossina austeni</name>
    <name type="common">Savannah tsetse fly</name>
    <dbReference type="NCBI Taxonomy" id="7395"/>
    <lineage>
        <taxon>Eukaryota</taxon>
        <taxon>Metazoa</taxon>
        <taxon>Ecdysozoa</taxon>
        <taxon>Arthropoda</taxon>
        <taxon>Hexapoda</taxon>
        <taxon>Insecta</taxon>
        <taxon>Pterygota</taxon>
        <taxon>Neoptera</taxon>
        <taxon>Endopterygota</taxon>
        <taxon>Diptera</taxon>
        <taxon>Brachycera</taxon>
        <taxon>Muscomorpha</taxon>
        <taxon>Hippoboscoidea</taxon>
        <taxon>Glossinidae</taxon>
        <taxon>Glossina</taxon>
    </lineage>
</organism>
<feature type="compositionally biased region" description="Low complexity" evidence="1">
    <location>
        <begin position="303"/>
        <end position="316"/>
    </location>
</feature>
<feature type="signal peptide" evidence="2">
    <location>
        <begin position="1"/>
        <end position="34"/>
    </location>
</feature>
<feature type="region of interest" description="Disordered" evidence="1">
    <location>
        <begin position="856"/>
        <end position="897"/>
    </location>
</feature>
<accession>A0A1A9VR34</accession>
<feature type="compositionally biased region" description="Pro residues" evidence="1">
    <location>
        <begin position="623"/>
        <end position="632"/>
    </location>
</feature>
<sequence length="1459" mass="160893">MDVCIYEVHTHFAMSNLTLRLFIVVLVCICCTRAALSPAQISTETPNGSLESEEDDEPVISGSYVLPNQIFNDGKPYYASKDPISGQLDFNAKKPAGIEPTANEVVNPNEKVILTSSSPNIHDFLNLPVKYSSSKFVYPLVSSSYANLKYQGSNKNFITNKKPTQVAQVTSLPNEQTVNHFTVPTTKLKPVPATTINLSNNNNNKSLNNAMKKPISSSAAKPLNIKSTNSSSSINAPAKRPTSSSTKHIVTTKKPQLSSYYTTAPAEAKTTTTRRKFIPVKKYSTTTTTTAATSTTIPERKPTSTTVTSPRPTTTSNSRLVVTPSADIFLTQSPSSTLTYFTTTSTTTAKPSTSSKPILFTEDPNTPPAFSPIPQGTRITQLDPADIYYTLEQKNTENNFVQKPSMTLADIFNNLADEESALLANNPSDQGFDAQGNLMGPLSPSKPAPFTMHEAVESNKPTYAPTTSFPTFANTLKPSSLQNSQLGPLTSTNNSFNNEYVSYQVQQPNIMQYRPVPAAINNVVISPGQQSASFVLGSQQQVGTNAFGSVKQEKPYAKNPPVQYGTVINEDISTLKREPSPAAVSSSYQDMSISSQNSNYYQSDVYTGGESVTKSHLMNNNNPEPPPIPPSPYQQLPLVGSNNRKKPAVKPLPPSEKLPSMGSMQSVNPLDNSDSITLGSNQNTQELLVSTNIRFPAMDGHADEVPSIPTGGPPSGFQINGHAQPLSLQQIQSSNPVVFPKTDTEAKLQLNEMDYHASQTTADDIQIQKHEVLTMNQHQQKLSFPTATERNTPAQHMIPPPRFPPPISNNISEKPHQPYGAGQYTYSDYTRKPVPGITRPNPDRHLPNILPQFRPNAKVSSGHTPNTFNKEPGNIRVTGPIPPKRMLSPGNPQFSRRRQPLRYPLNRGIDFAAGPPLLAPNDNRRIYRLSPYGHKDRMPPRRPASHNLRPMEHYNIERHALAPALEKLPAFEEEDLVINDPPVTPSKELHNLNEAKLEPVVTLQMLQSHSKPFLLPAIDNNGKPELQASSLDSINEDMPDNLSQSSNNIYVVLPLKGVDNSYNQINPLEISENNNALSTLGHIEMSTTSDYQNTPFSVLSDRQQEPVLKNKKPQSLQQENKLKSNIKNDLFPYPIEKPEINLVEPSESFISPKIINSAYSSRTEAPIALAYTPTVSSERITTKYPTVPYSDFNLAAPVIKEIRPNTKTEQPLSSHDFDLRAQNYEKNFMAPFYPSLSLGLATRVPSTGWNILTSSIEHNLYEKNRIDRSDNVKNLSTNADGIENSKTFEIDKFQPELQGGFKPIYPPGYKFDNEENELKNLREHEANKMPLALASRMEKPTKIGSESTLSSANNTVKSITNSTDFEEEKLKMSNKTTVAPVISSTQKTKKTKLETSLAALLFGDAEDEHDIEDQPAQEYQARQEPTKAMLSGPRSIPRMGPRSLRNNSCESNMGLSNTR</sequence>
<feature type="compositionally biased region" description="Polar residues" evidence="1">
    <location>
        <begin position="1444"/>
        <end position="1459"/>
    </location>
</feature>
<feature type="region of interest" description="Disordered" evidence="1">
    <location>
        <begin position="289"/>
        <end position="318"/>
    </location>
</feature>
<feature type="region of interest" description="Disordered" evidence="1">
    <location>
        <begin position="216"/>
        <end position="251"/>
    </location>
</feature>
<feature type="compositionally biased region" description="Polar residues" evidence="1">
    <location>
        <begin position="858"/>
        <end position="869"/>
    </location>
</feature>
<keyword evidence="2" id="KW-0732">Signal</keyword>
<proteinExistence type="predicted"/>
<reference evidence="3" key="1">
    <citation type="submission" date="2020-05" db="UniProtKB">
        <authorList>
            <consortium name="EnsemblMetazoa"/>
        </authorList>
    </citation>
    <scope>IDENTIFICATION</scope>
    <source>
        <strain evidence="3">TTRI</strain>
    </source>
</reference>
<dbReference type="VEuPathDB" id="VectorBase:GAUT044852"/>
<dbReference type="Proteomes" id="UP000078200">
    <property type="component" value="Unassembled WGS sequence"/>
</dbReference>
<name>A0A1A9VR34_GLOAU</name>
<feature type="region of interest" description="Disordered" evidence="1">
    <location>
        <begin position="1415"/>
        <end position="1459"/>
    </location>
</feature>
<keyword evidence="4" id="KW-1185">Reference proteome</keyword>
<feature type="compositionally biased region" description="Polar residues" evidence="1">
    <location>
        <begin position="241"/>
        <end position="251"/>
    </location>
</feature>
<evidence type="ECO:0000313" key="3">
    <source>
        <dbReference type="EnsemblMetazoa" id="GAUT044852-PA"/>
    </source>
</evidence>
<feature type="chain" id="PRO_5008399580" description="Mucin-5AC" evidence="2">
    <location>
        <begin position="35"/>
        <end position="1459"/>
    </location>
</feature>
<dbReference type="EnsemblMetazoa" id="GAUT044852-RA">
    <property type="protein sequence ID" value="GAUT044852-PA"/>
    <property type="gene ID" value="GAUT044852"/>
</dbReference>
<evidence type="ECO:0008006" key="5">
    <source>
        <dbReference type="Google" id="ProtNLM"/>
    </source>
</evidence>
<feature type="compositionally biased region" description="Polar residues" evidence="1">
    <location>
        <begin position="662"/>
        <end position="679"/>
    </location>
</feature>
<evidence type="ECO:0000256" key="1">
    <source>
        <dbReference type="SAM" id="MobiDB-lite"/>
    </source>
</evidence>
<dbReference type="STRING" id="7395.A0A1A9VR34"/>
<feature type="region of interest" description="Disordered" evidence="1">
    <location>
        <begin position="612"/>
        <end position="679"/>
    </location>
</feature>